<evidence type="ECO:0000313" key="3">
    <source>
        <dbReference type="Proteomes" id="UP000198287"/>
    </source>
</evidence>
<accession>A0A226DB00</accession>
<evidence type="ECO:0000256" key="1">
    <source>
        <dbReference type="SAM" id="MobiDB-lite"/>
    </source>
</evidence>
<feature type="region of interest" description="Disordered" evidence="1">
    <location>
        <begin position="50"/>
        <end position="75"/>
    </location>
</feature>
<feature type="region of interest" description="Disordered" evidence="1">
    <location>
        <begin position="137"/>
        <end position="156"/>
    </location>
</feature>
<sequence>MDSVPQHVEKLSQQLNILKEYIELKFGSDFKEFEKHKLLHLIKTEAVVTEDAVTTDDHSPSPTNTTTGDERGTNLTSEREGNIVNAGVKVESLDHDDPPISTAPVQVKMEPPDFPHTTTPSRPRVSKNGKVESIRYGGPVTSHRNIPPAGLLPPFPRGTPSGYRRKRPVNPSDYALPPCDYCPLGWRSAVHYKVAHRDMCAFSVGPDGSEVLRGYRCPRANCDREGRLLGSIYAVGKHMNGDCTRTRNQQISYANHQYYKLEMSVHNGSKSNLNTFVSAAGRLLLPPFPTDISN</sequence>
<comment type="caution">
    <text evidence="2">The sequence shown here is derived from an EMBL/GenBank/DDBJ whole genome shotgun (WGS) entry which is preliminary data.</text>
</comment>
<dbReference type="EMBL" id="LNIX01000026">
    <property type="protein sequence ID" value="OXA42379.1"/>
    <property type="molecule type" value="Genomic_DNA"/>
</dbReference>
<dbReference type="AlphaFoldDB" id="A0A226DB00"/>
<evidence type="ECO:0000313" key="2">
    <source>
        <dbReference type="EMBL" id="OXA42379.1"/>
    </source>
</evidence>
<keyword evidence="3" id="KW-1185">Reference proteome</keyword>
<reference evidence="2 3" key="1">
    <citation type="submission" date="2015-12" db="EMBL/GenBank/DDBJ databases">
        <title>The genome of Folsomia candida.</title>
        <authorList>
            <person name="Faddeeva A."/>
            <person name="Derks M.F."/>
            <person name="Anvar Y."/>
            <person name="Smit S."/>
            <person name="Van Straalen N."/>
            <person name="Roelofs D."/>
        </authorList>
    </citation>
    <scope>NUCLEOTIDE SEQUENCE [LARGE SCALE GENOMIC DNA]</scope>
    <source>
        <strain evidence="2 3">VU population</strain>
        <tissue evidence="2">Whole body</tissue>
    </source>
</reference>
<protein>
    <submittedName>
        <fullName evidence="2">Uncharacterized protein</fullName>
    </submittedName>
</protein>
<feature type="region of interest" description="Disordered" evidence="1">
    <location>
        <begin position="104"/>
        <end position="127"/>
    </location>
</feature>
<proteinExistence type="predicted"/>
<organism evidence="2 3">
    <name type="scientific">Folsomia candida</name>
    <name type="common">Springtail</name>
    <dbReference type="NCBI Taxonomy" id="158441"/>
    <lineage>
        <taxon>Eukaryota</taxon>
        <taxon>Metazoa</taxon>
        <taxon>Ecdysozoa</taxon>
        <taxon>Arthropoda</taxon>
        <taxon>Hexapoda</taxon>
        <taxon>Collembola</taxon>
        <taxon>Entomobryomorpha</taxon>
        <taxon>Isotomoidea</taxon>
        <taxon>Isotomidae</taxon>
        <taxon>Proisotominae</taxon>
        <taxon>Folsomia</taxon>
    </lineage>
</organism>
<dbReference type="Proteomes" id="UP000198287">
    <property type="component" value="Unassembled WGS sequence"/>
</dbReference>
<name>A0A226DB00_FOLCA</name>
<gene>
    <name evidence="2" type="ORF">Fcan01_22827</name>
</gene>